<dbReference type="Gene3D" id="1.10.8.60">
    <property type="match status" value="1"/>
</dbReference>
<dbReference type="RefSeq" id="WP_017434254.1">
    <property type="nucleotide sequence ID" value="NZ_BAWO01000030.1"/>
</dbReference>
<dbReference type="CDD" id="cd00130">
    <property type="entry name" value="PAS"/>
    <property type="match status" value="2"/>
</dbReference>
<dbReference type="InterPro" id="IPR000700">
    <property type="entry name" value="PAS-assoc_C"/>
</dbReference>
<dbReference type="GO" id="GO:0006355">
    <property type="term" value="P:regulation of DNA-templated transcription"/>
    <property type="evidence" value="ECO:0007669"/>
    <property type="project" value="InterPro"/>
</dbReference>
<name>A0A023DF83_9BACL</name>
<proteinExistence type="predicted"/>
<evidence type="ECO:0000256" key="6">
    <source>
        <dbReference type="ARBA" id="ARBA00029500"/>
    </source>
</evidence>
<dbReference type="PANTHER" id="PTHR32071:SF57">
    <property type="entry name" value="C4-DICARBOXYLATE TRANSPORT TRANSCRIPTIONAL REGULATORY PROTEIN DCTD"/>
    <property type="match status" value="1"/>
</dbReference>
<dbReference type="EMBL" id="BAWO01000030">
    <property type="protein sequence ID" value="GAJ39939.1"/>
    <property type="molecule type" value="Genomic_DNA"/>
</dbReference>
<organism evidence="10 11">
    <name type="scientific">Parageobacillus caldoxylosilyticus NBRC 107762</name>
    <dbReference type="NCBI Taxonomy" id="1220594"/>
    <lineage>
        <taxon>Bacteria</taxon>
        <taxon>Bacillati</taxon>
        <taxon>Bacillota</taxon>
        <taxon>Bacilli</taxon>
        <taxon>Bacillales</taxon>
        <taxon>Anoxybacillaceae</taxon>
        <taxon>Saccharococcus</taxon>
    </lineage>
</organism>
<protein>
    <recommendedName>
        <fullName evidence="6">HTH-type transcriptional regulatory protein TyrR</fullName>
    </recommendedName>
</protein>
<dbReference type="GO" id="GO:0003677">
    <property type="term" value="F:DNA binding"/>
    <property type="evidence" value="ECO:0007669"/>
    <property type="project" value="UniProtKB-KW"/>
</dbReference>
<dbReference type="PROSITE" id="PS00688">
    <property type="entry name" value="SIGMA54_INTERACT_3"/>
    <property type="match status" value="1"/>
</dbReference>
<keyword evidence="1" id="KW-0547">Nucleotide-binding</keyword>
<dbReference type="GO" id="GO:0005524">
    <property type="term" value="F:ATP binding"/>
    <property type="evidence" value="ECO:0007669"/>
    <property type="project" value="UniProtKB-KW"/>
</dbReference>
<dbReference type="InterPro" id="IPR013767">
    <property type="entry name" value="PAS_fold"/>
</dbReference>
<dbReference type="SUPFAM" id="SSF55785">
    <property type="entry name" value="PYP-like sensor domain (PAS domain)"/>
    <property type="match status" value="2"/>
</dbReference>
<dbReference type="Pfam" id="PF25601">
    <property type="entry name" value="AAA_lid_14"/>
    <property type="match status" value="1"/>
</dbReference>
<evidence type="ECO:0000256" key="4">
    <source>
        <dbReference type="ARBA" id="ARBA00023015"/>
    </source>
</evidence>
<dbReference type="CDD" id="cd00009">
    <property type="entry name" value="AAA"/>
    <property type="match status" value="1"/>
</dbReference>
<evidence type="ECO:0000259" key="7">
    <source>
        <dbReference type="PROSITE" id="PS50045"/>
    </source>
</evidence>
<dbReference type="InterPro" id="IPR035965">
    <property type="entry name" value="PAS-like_dom_sf"/>
</dbReference>
<feature type="domain" description="PAC" evidence="9">
    <location>
        <begin position="183"/>
        <end position="235"/>
    </location>
</feature>
<feature type="domain" description="Sigma-54 factor interaction" evidence="7">
    <location>
        <begin position="258"/>
        <end position="487"/>
    </location>
</feature>
<dbReference type="SMART" id="SM00091">
    <property type="entry name" value="PAS"/>
    <property type="match status" value="2"/>
</dbReference>
<dbReference type="FunFam" id="3.40.50.300:FF:000006">
    <property type="entry name" value="DNA-binding transcriptional regulator NtrC"/>
    <property type="match status" value="1"/>
</dbReference>
<dbReference type="NCBIfam" id="TIGR00229">
    <property type="entry name" value="sensory_box"/>
    <property type="match status" value="2"/>
</dbReference>
<dbReference type="InterPro" id="IPR027417">
    <property type="entry name" value="P-loop_NTPase"/>
</dbReference>
<dbReference type="InterPro" id="IPR058031">
    <property type="entry name" value="AAA_lid_NorR"/>
</dbReference>
<comment type="caution">
    <text evidence="10">The sequence shown here is derived from an EMBL/GenBank/DDBJ whole genome shotgun (WGS) entry which is preliminary data.</text>
</comment>
<keyword evidence="2" id="KW-0058">Aromatic hydrocarbons catabolism</keyword>
<evidence type="ECO:0000256" key="5">
    <source>
        <dbReference type="ARBA" id="ARBA00023163"/>
    </source>
</evidence>
<keyword evidence="4" id="KW-0805">Transcription regulation</keyword>
<feature type="domain" description="PAS" evidence="8">
    <location>
        <begin position="6"/>
        <end position="51"/>
    </location>
</feature>
<keyword evidence="3" id="KW-0067">ATP-binding</keyword>
<dbReference type="PROSITE" id="PS50112">
    <property type="entry name" value="PAS"/>
    <property type="match status" value="2"/>
</dbReference>
<dbReference type="PROSITE" id="PS50045">
    <property type="entry name" value="SIGMA54_INTERACT_4"/>
    <property type="match status" value="1"/>
</dbReference>
<keyword evidence="5" id="KW-0804">Transcription</keyword>
<evidence type="ECO:0000256" key="3">
    <source>
        <dbReference type="ARBA" id="ARBA00022840"/>
    </source>
</evidence>
<dbReference type="Pfam" id="PF00989">
    <property type="entry name" value="PAS"/>
    <property type="match status" value="2"/>
</dbReference>
<dbReference type="InterPro" id="IPR030828">
    <property type="entry name" value="HTH_TyrR"/>
</dbReference>
<dbReference type="PANTHER" id="PTHR32071">
    <property type="entry name" value="TRANSCRIPTIONAL REGULATORY PROTEIN"/>
    <property type="match status" value="1"/>
</dbReference>
<dbReference type="SMART" id="SM00382">
    <property type="entry name" value="AAA"/>
    <property type="match status" value="1"/>
</dbReference>
<gene>
    <name evidence="10" type="ORF">GCA01S_030_00200</name>
</gene>
<reference evidence="10 11" key="1">
    <citation type="submission" date="2014-04" db="EMBL/GenBank/DDBJ databases">
        <title>Whole genome shotgun sequence of Geobacillus caldoxylosilyticus NBRC 107762.</title>
        <authorList>
            <person name="Hosoyama A."/>
            <person name="Hosoyama Y."/>
            <person name="Katano-Makiyama Y."/>
            <person name="Tsuchikane K."/>
            <person name="Ohji S."/>
            <person name="Ichikawa N."/>
            <person name="Yamazoe A."/>
            <person name="Fujita N."/>
        </authorList>
    </citation>
    <scope>NUCLEOTIDE SEQUENCE [LARGE SCALE GENOMIC DNA]</scope>
    <source>
        <strain evidence="10 11">NBRC 107762</strain>
    </source>
</reference>
<dbReference type="Proteomes" id="UP000023561">
    <property type="component" value="Unassembled WGS sequence"/>
</dbReference>
<dbReference type="InterPro" id="IPR002078">
    <property type="entry name" value="Sigma_54_int"/>
</dbReference>
<dbReference type="Pfam" id="PF00158">
    <property type="entry name" value="Sigma54_activat"/>
    <property type="match status" value="1"/>
</dbReference>
<evidence type="ECO:0000256" key="1">
    <source>
        <dbReference type="ARBA" id="ARBA00022741"/>
    </source>
</evidence>
<feature type="domain" description="PAS" evidence="8">
    <location>
        <begin position="116"/>
        <end position="167"/>
    </location>
</feature>
<dbReference type="Gene3D" id="1.10.10.60">
    <property type="entry name" value="Homeodomain-like"/>
    <property type="match status" value="1"/>
</dbReference>
<evidence type="ECO:0000313" key="11">
    <source>
        <dbReference type="Proteomes" id="UP000023561"/>
    </source>
</evidence>
<dbReference type="Gene3D" id="3.40.50.300">
    <property type="entry name" value="P-loop containing nucleotide triphosphate hydrolases"/>
    <property type="match status" value="1"/>
</dbReference>
<keyword evidence="11" id="KW-1185">Reference proteome</keyword>
<dbReference type="SUPFAM" id="SSF52540">
    <property type="entry name" value="P-loop containing nucleoside triphosphate hydrolases"/>
    <property type="match status" value="1"/>
</dbReference>
<dbReference type="InterPro" id="IPR003593">
    <property type="entry name" value="AAA+_ATPase"/>
</dbReference>
<dbReference type="SUPFAM" id="SSF46689">
    <property type="entry name" value="Homeodomain-like"/>
    <property type="match status" value="1"/>
</dbReference>
<dbReference type="Pfam" id="PF18024">
    <property type="entry name" value="HTH_50"/>
    <property type="match status" value="1"/>
</dbReference>
<dbReference type="OrthoDB" id="9771372at2"/>
<dbReference type="PROSITE" id="PS50113">
    <property type="entry name" value="PAC"/>
    <property type="match status" value="1"/>
</dbReference>
<dbReference type="Gene3D" id="3.30.450.20">
    <property type="entry name" value="PAS domain"/>
    <property type="match status" value="2"/>
</dbReference>
<dbReference type="AlphaFoldDB" id="A0A023DF83"/>
<dbReference type="InterPro" id="IPR009057">
    <property type="entry name" value="Homeodomain-like_sf"/>
</dbReference>
<evidence type="ECO:0000259" key="8">
    <source>
        <dbReference type="PROSITE" id="PS50112"/>
    </source>
</evidence>
<evidence type="ECO:0000256" key="2">
    <source>
        <dbReference type="ARBA" id="ARBA00022797"/>
    </source>
</evidence>
<dbReference type="InterPro" id="IPR000014">
    <property type="entry name" value="PAS"/>
</dbReference>
<accession>A0A023DF83</accession>
<evidence type="ECO:0000259" key="9">
    <source>
        <dbReference type="PROSITE" id="PS50113"/>
    </source>
</evidence>
<evidence type="ECO:0000313" key="10">
    <source>
        <dbReference type="EMBL" id="GAJ39939.1"/>
    </source>
</evidence>
<sequence>MMAIIASEMLEHIFSSIHNGIIVIDQHNRIVFLNKAAKKLLHIEHDHWKGKDIRGFIPTTQLPHVVETGESTIGVKVNIAGRACLVNRTPLYCDGKRIGAIAVLQDISEMEHYHQLSKKMETIIEFSTDGIYVVDGNGVTLMVNSAYEKITGFRREELIGRHMEELVGKGYFDQSVSLLVLQQKQRVSILQKIGGKKDVIVTGNPVFNDQGEIDMIVTSVRDISKLNELKMELEKAKSFSQMSQHRYTFSTSDSDEQIICRSPLMKTLIHKVEQIAAYPTTVLLTGPSGVGKEVIANMIHHLSPRKDQPFIKVNCAAIPETLLESELFGYEKGAFTGAQASGKIGLFELADRGTIMLDEIGEMPLSLQVKLLRVLQEKQIQRIGSRHAKKLDIRIIAATNQNLSELIASGKFRSDLYYRLQVIELFIPPLAERPEDIEPLLDHYFTFYCKLYRIHKQLSPRTKAVLQQYHWPGNVRELKNLMESLVVSVPARYIEPDDLPTHIRSQSDTSSCLTLKEKVEQFEKRLVYEAIEKSPSLRKAAERLGIDHSTLIKKLKRWQKTETPRPYSY</sequence>
<dbReference type="InterPro" id="IPR025944">
    <property type="entry name" value="Sigma_54_int_dom_CS"/>
</dbReference>